<feature type="transmembrane region" description="Helical" evidence="2">
    <location>
        <begin position="74"/>
        <end position="94"/>
    </location>
</feature>
<dbReference type="AlphaFoldDB" id="A0A1Q9DJX0"/>
<sequence length="233" mass="26098">MMFLQDVSVPVTQGPPPQAVLEKRYWWSTLQALLSATALLQFFTFDLVGGMLTAMMLFLAFMMCTDGMAEMHRYALAYAMLSLLCLFFDMVPLLSSVGGRSEVSVEPVDRESRENELRITYTTIIKTMPFFDDKRGWMYNGASITMILSPICMLLGAYLAGQAHIEMHSTAMDASRENMIANIEATRATENPRPRRLRVQQVPQGSEGERSPPESSAATLLRFSGQSHRLPPD</sequence>
<protein>
    <submittedName>
        <fullName evidence="3">Uncharacterized protein</fullName>
    </submittedName>
</protein>
<dbReference type="EMBL" id="LSRX01000501">
    <property type="protein sequence ID" value="OLP95458.1"/>
    <property type="molecule type" value="Genomic_DNA"/>
</dbReference>
<evidence type="ECO:0000256" key="2">
    <source>
        <dbReference type="SAM" id="Phobius"/>
    </source>
</evidence>
<feature type="transmembrane region" description="Helical" evidence="2">
    <location>
        <begin position="38"/>
        <end position="62"/>
    </location>
</feature>
<accession>A0A1Q9DJX0</accession>
<dbReference type="Proteomes" id="UP000186817">
    <property type="component" value="Unassembled WGS sequence"/>
</dbReference>
<name>A0A1Q9DJX0_SYMMI</name>
<comment type="caution">
    <text evidence="3">The sequence shown here is derived from an EMBL/GenBank/DDBJ whole genome shotgun (WGS) entry which is preliminary data.</text>
</comment>
<keyword evidence="2" id="KW-0812">Transmembrane</keyword>
<organism evidence="3 4">
    <name type="scientific">Symbiodinium microadriaticum</name>
    <name type="common">Dinoflagellate</name>
    <name type="synonym">Zooxanthella microadriatica</name>
    <dbReference type="NCBI Taxonomy" id="2951"/>
    <lineage>
        <taxon>Eukaryota</taxon>
        <taxon>Sar</taxon>
        <taxon>Alveolata</taxon>
        <taxon>Dinophyceae</taxon>
        <taxon>Suessiales</taxon>
        <taxon>Symbiodiniaceae</taxon>
        <taxon>Symbiodinium</taxon>
    </lineage>
</organism>
<dbReference type="OMA" id="MHRYALA"/>
<feature type="transmembrane region" description="Helical" evidence="2">
    <location>
        <begin position="137"/>
        <end position="160"/>
    </location>
</feature>
<keyword evidence="4" id="KW-1185">Reference proteome</keyword>
<proteinExistence type="predicted"/>
<evidence type="ECO:0000313" key="4">
    <source>
        <dbReference type="Proteomes" id="UP000186817"/>
    </source>
</evidence>
<feature type="region of interest" description="Disordered" evidence="1">
    <location>
        <begin position="190"/>
        <end position="233"/>
    </location>
</feature>
<keyword evidence="2" id="KW-0472">Membrane</keyword>
<gene>
    <name evidence="3" type="ORF">AK812_SmicGene22405</name>
</gene>
<evidence type="ECO:0000313" key="3">
    <source>
        <dbReference type="EMBL" id="OLP95458.1"/>
    </source>
</evidence>
<evidence type="ECO:0000256" key="1">
    <source>
        <dbReference type="SAM" id="MobiDB-lite"/>
    </source>
</evidence>
<keyword evidence="2" id="KW-1133">Transmembrane helix</keyword>
<reference evidence="3 4" key="1">
    <citation type="submission" date="2016-02" db="EMBL/GenBank/DDBJ databases">
        <title>Genome analysis of coral dinoflagellate symbionts highlights evolutionary adaptations to a symbiotic lifestyle.</title>
        <authorList>
            <person name="Aranda M."/>
            <person name="Li Y."/>
            <person name="Liew Y.J."/>
            <person name="Baumgarten S."/>
            <person name="Simakov O."/>
            <person name="Wilson M."/>
            <person name="Piel J."/>
            <person name="Ashoor H."/>
            <person name="Bougouffa S."/>
            <person name="Bajic V.B."/>
            <person name="Ryu T."/>
            <person name="Ravasi T."/>
            <person name="Bayer T."/>
            <person name="Micklem G."/>
            <person name="Kim H."/>
            <person name="Bhak J."/>
            <person name="Lajeunesse T.C."/>
            <person name="Voolstra C.R."/>
        </authorList>
    </citation>
    <scope>NUCLEOTIDE SEQUENCE [LARGE SCALE GENOMIC DNA]</scope>
    <source>
        <strain evidence="3 4">CCMP2467</strain>
    </source>
</reference>
<dbReference type="OrthoDB" id="438908at2759"/>